<proteinExistence type="predicted"/>
<evidence type="ECO:0000313" key="2">
    <source>
        <dbReference type="EMBL" id="KAK4421590.1"/>
    </source>
</evidence>
<evidence type="ECO:0000256" key="1">
    <source>
        <dbReference type="SAM" id="Coils"/>
    </source>
</evidence>
<feature type="coiled-coil region" evidence="1">
    <location>
        <begin position="6"/>
        <end position="61"/>
    </location>
</feature>
<comment type="caution">
    <text evidence="2">The sequence shown here is derived from an EMBL/GenBank/DDBJ whole genome shotgun (WGS) entry which is preliminary data.</text>
</comment>
<reference evidence="2" key="1">
    <citation type="submission" date="2020-06" db="EMBL/GenBank/DDBJ databases">
        <authorList>
            <person name="Li T."/>
            <person name="Hu X."/>
            <person name="Zhang T."/>
            <person name="Song X."/>
            <person name="Zhang H."/>
            <person name="Dai N."/>
            <person name="Sheng W."/>
            <person name="Hou X."/>
            <person name="Wei L."/>
        </authorList>
    </citation>
    <scope>NUCLEOTIDE SEQUENCE</scope>
    <source>
        <strain evidence="2">3651</strain>
        <tissue evidence="2">Leaf</tissue>
    </source>
</reference>
<dbReference type="EMBL" id="JACGWO010000008">
    <property type="protein sequence ID" value="KAK4421590.1"/>
    <property type="molecule type" value="Genomic_DNA"/>
</dbReference>
<organism evidence="2 3">
    <name type="scientific">Sesamum alatum</name>
    <dbReference type="NCBI Taxonomy" id="300844"/>
    <lineage>
        <taxon>Eukaryota</taxon>
        <taxon>Viridiplantae</taxon>
        <taxon>Streptophyta</taxon>
        <taxon>Embryophyta</taxon>
        <taxon>Tracheophyta</taxon>
        <taxon>Spermatophyta</taxon>
        <taxon>Magnoliopsida</taxon>
        <taxon>eudicotyledons</taxon>
        <taxon>Gunneridae</taxon>
        <taxon>Pentapetalae</taxon>
        <taxon>asterids</taxon>
        <taxon>lamiids</taxon>
        <taxon>Lamiales</taxon>
        <taxon>Pedaliaceae</taxon>
        <taxon>Sesamum</taxon>
    </lineage>
</organism>
<reference evidence="2" key="2">
    <citation type="journal article" date="2024" name="Plant">
        <title>Genomic evolution and insights into agronomic trait innovations of Sesamum species.</title>
        <authorList>
            <person name="Miao H."/>
            <person name="Wang L."/>
            <person name="Qu L."/>
            <person name="Liu H."/>
            <person name="Sun Y."/>
            <person name="Le M."/>
            <person name="Wang Q."/>
            <person name="Wei S."/>
            <person name="Zheng Y."/>
            <person name="Lin W."/>
            <person name="Duan Y."/>
            <person name="Cao H."/>
            <person name="Xiong S."/>
            <person name="Wang X."/>
            <person name="Wei L."/>
            <person name="Li C."/>
            <person name="Ma Q."/>
            <person name="Ju M."/>
            <person name="Zhao R."/>
            <person name="Li G."/>
            <person name="Mu C."/>
            <person name="Tian Q."/>
            <person name="Mei H."/>
            <person name="Zhang T."/>
            <person name="Gao T."/>
            <person name="Zhang H."/>
        </authorList>
    </citation>
    <scope>NUCLEOTIDE SEQUENCE</scope>
    <source>
        <strain evidence="2">3651</strain>
    </source>
</reference>
<dbReference type="AlphaFoldDB" id="A0AAE1Y0S6"/>
<gene>
    <name evidence="2" type="ORF">Salat_2109600</name>
</gene>
<name>A0AAE1Y0S6_9LAMI</name>
<protein>
    <submittedName>
        <fullName evidence="2">Uncharacterized protein</fullName>
    </submittedName>
</protein>
<evidence type="ECO:0000313" key="3">
    <source>
        <dbReference type="Proteomes" id="UP001293254"/>
    </source>
</evidence>
<dbReference type="Proteomes" id="UP001293254">
    <property type="component" value="Unassembled WGS sequence"/>
</dbReference>
<sequence>MFRHDKVVAEQKIRDLQKSVDHVQAKEKDALEIKAAADARVAELEGRVADLETRLTSTIEENKKVLVDALECGCADGFLAGRLVGKTEGLNEGCQAYLQSEEYQKSISETQLQGARDFLK</sequence>
<accession>A0AAE1Y0S6</accession>
<keyword evidence="1" id="KW-0175">Coiled coil</keyword>
<keyword evidence="3" id="KW-1185">Reference proteome</keyword>